<dbReference type="GO" id="GO:0019784">
    <property type="term" value="F:deNEDDylase activity"/>
    <property type="evidence" value="ECO:0007669"/>
    <property type="project" value="InterPro"/>
</dbReference>
<keyword evidence="2" id="KW-0645">Protease</keyword>
<protein>
    <recommendedName>
        <fullName evidence="5">Ubiquitin-like protease family profile domain-containing protein</fullName>
    </recommendedName>
</protein>
<reference evidence="7" key="1">
    <citation type="submission" date="2015-11" db="EMBL/GenBank/DDBJ databases">
        <title>De novo transcriptome assembly of four potential Pierce s Disease insect vectors from Arizona vineyards.</title>
        <authorList>
            <person name="Tassone E.E."/>
        </authorList>
    </citation>
    <scope>NUCLEOTIDE SEQUENCE</scope>
</reference>
<dbReference type="EMBL" id="GECZ01010494">
    <property type="protein sequence ID" value="JAS59275.1"/>
    <property type="molecule type" value="Transcribed_RNA"/>
</dbReference>
<dbReference type="Pfam" id="PF02902">
    <property type="entry name" value="Peptidase_C48"/>
    <property type="match status" value="1"/>
</dbReference>
<dbReference type="PROSITE" id="PS50600">
    <property type="entry name" value="ULP_PROTEASE"/>
    <property type="match status" value="1"/>
</dbReference>
<keyword evidence="4" id="KW-0788">Thiol protease</keyword>
<dbReference type="EMBL" id="GECZ01005230">
    <property type="protein sequence ID" value="JAS64539.1"/>
    <property type="molecule type" value="Transcribed_RNA"/>
</dbReference>
<dbReference type="GO" id="GO:0006508">
    <property type="term" value="P:proteolysis"/>
    <property type="evidence" value="ECO:0007669"/>
    <property type="project" value="UniProtKB-KW"/>
</dbReference>
<dbReference type="GO" id="GO:0008234">
    <property type="term" value="F:cysteine-type peptidase activity"/>
    <property type="evidence" value="ECO:0007669"/>
    <property type="project" value="UniProtKB-KW"/>
</dbReference>
<evidence type="ECO:0000259" key="5">
    <source>
        <dbReference type="PROSITE" id="PS50600"/>
    </source>
</evidence>
<dbReference type="SUPFAM" id="SSF54001">
    <property type="entry name" value="Cysteine proteinases"/>
    <property type="match status" value="1"/>
</dbReference>
<evidence type="ECO:0000313" key="7">
    <source>
        <dbReference type="EMBL" id="JAS64539.1"/>
    </source>
</evidence>
<dbReference type="GO" id="GO:0000338">
    <property type="term" value="P:protein deneddylation"/>
    <property type="evidence" value="ECO:0007669"/>
    <property type="project" value="TreeGrafter"/>
</dbReference>
<dbReference type="InterPro" id="IPR003653">
    <property type="entry name" value="Peptidase_C48_C"/>
</dbReference>
<feature type="domain" description="Ubiquitin-like protease family profile" evidence="5">
    <location>
        <begin position="15"/>
        <end position="174"/>
    </location>
</feature>
<evidence type="ECO:0000256" key="4">
    <source>
        <dbReference type="ARBA" id="ARBA00022807"/>
    </source>
</evidence>
<sequence length="218" mass="24878">MTKKEDVVVLSYFDCVIRESDLKILKSNGWLNDAIIGFYFVYLEKERFHSNSELLFIGPEVTQCLKESPTSDLPVFLDPLDAKNKDYIFMAVNDSGKSAGGSHWSLLVYSQQENKFYHMDSSSQTNFQPAVKLAHNIGRYFRPSLELDFVELSSLQQDNSYDCGIYLLCNLENIADHITSTGNEDLGLQHVPFVKKDVVDSMRKDLLDIIANCKKQQE</sequence>
<evidence type="ECO:0000313" key="6">
    <source>
        <dbReference type="EMBL" id="JAS59275.1"/>
    </source>
</evidence>
<organism evidence="7">
    <name type="scientific">Cuerna arida</name>
    <dbReference type="NCBI Taxonomy" id="1464854"/>
    <lineage>
        <taxon>Eukaryota</taxon>
        <taxon>Metazoa</taxon>
        <taxon>Ecdysozoa</taxon>
        <taxon>Arthropoda</taxon>
        <taxon>Hexapoda</taxon>
        <taxon>Insecta</taxon>
        <taxon>Pterygota</taxon>
        <taxon>Neoptera</taxon>
        <taxon>Paraneoptera</taxon>
        <taxon>Hemiptera</taxon>
        <taxon>Auchenorrhyncha</taxon>
        <taxon>Membracoidea</taxon>
        <taxon>Cicadellidae</taxon>
        <taxon>Cicadellinae</taxon>
        <taxon>Proconiini</taxon>
        <taxon>Cuerna</taxon>
    </lineage>
</organism>
<name>A0A1B6GQ56_9HEMI</name>
<accession>A0A1B6GQ56</accession>
<keyword evidence="3" id="KW-0378">Hydrolase</keyword>
<dbReference type="PANTHER" id="PTHR46468:SF1">
    <property type="entry name" value="SENTRIN-SPECIFIC PROTEASE 8"/>
    <property type="match status" value="1"/>
</dbReference>
<gene>
    <name evidence="7" type="ORF">g.23940</name>
    <name evidence="6" type="ORF">g.23941</name>
</gene>
<evidence type="ECO:0000256" key="1">
    <source>
        <dbReference type="ARBA" id="ARBA00005234"/>
    </source>
</evidence>
<evidence type="ECO:0000256" key="2">
    <source>
        <dbReference type="ARBA" id="ARBA00022670"/>
    </source>
</evidence>
<dbReference type="InterPro" id="IPR038765">
    <property type="entry name" value="Papain-like_cys_pep_sf"/>
</dbReference>
<dbReference type="AlphaFoldDB" id="A0A1B6GQ56"/>
<proteinExistence type="inferred from homology"/>
<dbReference type="InterPro" id="IPR044613">
    <property type="entry name" value="Nep1/2-like"/>
</dbReference>
<dbReference type="PANTHER" id="PTHR46468">
    <property type="entry name" value="SENTRIN-SPECIFIC PROTEASE 8"/>
    <property type="match status" value="1"/>
</dbReference>
<dbReference type="Gene3D" id="3.40.395.10">
    <property type="entry name" value="Adenoviral Proteinase, Chain A"/>
    <property type="match status" value="1"/>
</dbReference>
<evidence type="ECO:0000256" key="3">
    <source>
        <dbReference type="ARBA" id="ARBA00022801"/>
    </source>
</evidence>
<comment type="similarity">
    <text evidence="1">Belongs to the peptidase C48 family.</text>
</comment>